<comment type="cofactor">
    <cofactor evidence="1">
        <name>pantetheine 4'-phosphate</name>
        <dbReference type="ChEBI" id="CHEBI:47942"/>
    </cofactor>
</comment>
<dbReference type="InterPro" id="IPR001242">
    <property type="entry name" value="Condensation_dom"/>
</dbReference>
<dbReference type="Pfam" id="PF00550">
    <property type="entry name" value="PP-binding"/>
    <property type="match status" value="2"/>
</dbReference>
<keyword evidence="6" id="KW-1185">Reference proteome</keyword>
<keyword evidence="2" id="KW-0596">Phosphopantetheine</keyword>
<organism evidence="5 6">
    <name type="scientific">Dictyobacter kobayashii</name>
    <dbReference type="NCBI Taxonomy" id="2014872"/>
    <lineage>
        <taxon>Bacteria</taxon>
        <taxon>Bacillati</taxon>
        <taxon>Chloroflexota</taxon>
        <taxon>Ktedonobacteria</taxon>
        <taxon>Ktedonobacterales</taxon>
        <taxon>Dictyobacteraceae</taxon>
        <taxon>Dictyobacter</taxon>
    </lineage>
</organism>
<dbReference type="InterPro" id="IPR009081">
    <property type="entry name" value="PP-bd_ACP"/>
</dbReference>
<evidence type="ECO:0000256" key="2">
    <source>
        <dbReference type="ARBA" id="ARBA00022450"/>
    </source>
</evidence>
<dbReference type="GO" id="GO:0005829">
    <property type="term" value="C:cytosol"/>
    <property type="evidence" value="ECO:0007669"/>
    <property type="project" value="TreeGrafter"/>
</dbReference>
<dbReference type="GO" id="GO:0043041">
    <property type="term" value="P:amino acid activation for nonribosomal peptide biosynthetic process"/>
    <property type="evidence" value="ECO:0007669"/>
    <property type="project" value="TreeGrafter"/>
</dbReference>
<dbReference type="Pfam" id="PF13193">
    <property type="entry name" value="AMP-binding_C"/>
    <property type="match status" value="1"/>
</dbReference>
<gene>
    <name evidence="5" type="ORF">KDK_58810</name>
</gene>
<dbReference type="Gene3D" id="1.10.1200.10">
    <property type="entry name" value="ACP-like"/>
    <property type="match status" value="2"/>
</dbReference>
<evidence type="ECO:0000259" key="4">
    <source>
        <dbReference type="PROSITE" id="PS50075"/>
    </source>
</evidence>
<dbReference type="PROSITE" id="PS00012">
    <property type="entry name" value="PHOSPHOPANTETHEINE"/>
    <property type="match status" value="2"/>
</dbReference>
<evidence type="ECO:0000313" key="5">
    <source>
        <dbReference type="EMBL" id="GCE22081.1"/>
    </source>
</evidence>
<dbReference type="FunFam" id="3.30.559.30:FF:000001">
    <property type="entry name" value="Non-ribosomal peptide synthetase"/>
    <property type="match status" value="1"/>
</dbReference>
<dbReference type="SUPFAM" id="SSF47336">
    <property type="entry name" value="ACP-like"/>
    <property type="match status" value="2"/>
</dbReference>
<protein>
    <recommendedName>
        <fullName evidence="4">Carrier domain-containing protein</fullName>
    </recommendedName>
</protein>
<dbReference type="InterPro" id="IPR020806">
    <property type="entry name" value="PKS_PP-bd"/>
</dbReference>
<dbReference type="InterPro" id="IPR045851">
    <property type="entry name" value="AMP-bd_C_sf"/>
</dbReference>
<dbReference type="GO" id="GO:0003824">
    <property type="term" value="F:catalytic activity"/>
    <property type="evidence" value="ECO:0007669"/>
    <property type="project" value="InterPro"/>
</dbReference>
<dbReference type="PANTHER" id="PTHR45527">
    <property type="entry name" value="NONRIBOSOMAL PEPTIDE SYNTHETASE"/>
    <property type="match status" value="1"/>
</dbReference>
<dbReference type="Gene3D" id="3.30.559.10">
    <property type="entry name" value="Chloramphenicol acetyltransferase-like domain"/>
    <property type="match status" value="3"/>
</dbReference>
<evidence type="ECO:0000256" key="1">
    <source>
        <dbReference type="ARBA" id="ARBA00001957"/>
    </source>
</evidence>
<dbReference type="OrthoDB" id="51171at2"/>
<feature type="domain" description="Carrier" evidence="4">
    <location>
        <begin position="689"/>
        <end position="774"/>
    </location>
</feature>
<dbReference type="Proteomes" id="UP000287188">
    <property type="component" value="Unassembled WGS sequence"/>
</dbReference>
<sequence length="1781" mass="202005">MQNVDKKLEDLSPEQLKLFLLKLQRLQQKKEQSATIQARSHIVEELPLSFTQERLWFLDQLETGHAFYNIALAVRLLGPLNVGLLEQSLNTVVARHESLRTIFVSKDRRSQQIVLPELRITLPIQDLRQQPEREREESARRQALELVRQPFNLAQAPLLRGHLYRLQDQEYVLVFSIHHIISDGWSMGILVQELATLYTAYVDGYSSPLSPLPVQYADYALWQRERLQGEVLEGHLAYWRQQLEHAPVLLPLPTDRPRPPVQSHRGAKAFIHLSQHASDMVRRVCQRESVTPYMFLLASWAVLLGRLSGQEDIVVGSPIAGRQHKELEGLIGFFVNTLALRIDLSGQPTFKQLLEKVREVTLKAYEHQELPFEKLVEELAPQRDLSYQSLFQTMFILQNTPKAKLSSDALTLESINIDNQTAKYDIELSLSEIGGCFDGYLEYSTDLFNAESIQRFLSYWQHILEEVLHDINRPVATLKLMDDSDVYKLYDVCNSVIEALPIEIQRACMKFLPDAQTRTVVSRVLDRYGNLAPVGITGQLMIADVSTCVQSLDTHFIPTGLLALWRADGTLEYKGQSDELITMNGFRINLHEIASIITNLSAIKACVVTYSPIAADSTLLAYLVPQEPDQFQLEHLRTTLKEYLPSYQLPRHFIVLEDLPYRQDGSVDRMALPEPESMLQQDNLIVDNEPCTPLEETLVRIWQEVLQVEQVGIHDNFFELGGHSLLATQVVARLGEALGEQGGSISAELEGVLISALFEEPTIAALAASIEQNGQQDVGEQVPELQVVDHQGDLPLSFTQERMWFLDQLEPNSAFYNISAGVRLLGPLQVPALQQSLNALVARHESLRTIFVQREGQPWQQIMEPLPLTLSMLDVSQEEEGQREERARQRVLAEAMQPFDLARGPLMRAYLIRMKPQEHVLVLTMHHIVSDGWSMGVLVRELSTFYAGYAQGKPVELPALPIQYADYAVWQRAWLQGMVLEQQIEYWRERLRGAPALLELPTDRPRPPVQSHRGAKAPVRLSPQLSQAIKRVSQQQGVTPYMVLLASWSILLGRLSGQQDLVIGSPIAGRKRVELEGLIGFFVNTLALRINCTGLQTFREVLKMVSDVTLGAYTHQELPFEKVVEELAPQRDLSHHQIFQVMFILQNTPSSGTLPFSDLTMQPLDIDNQTAKYDLELALAEVNERFEGYLEYSSDLFEEATIQRWLVLWEWLIENLVHDIDQPLSLLKLLDEFHENELLQTSYVNRSTWPIDLRYLLNDWDQGADDVIDILPYRVVDGYGHTCPPGVVGALHLTEQPTREYVRYHQDGSFEYVGHQDDLVTVSGFLINLHEIEAILKQQVAIASCAVCACREPESEKICLVAYIERREYTVFTQEQLRATLKKCLPGYKIPTYFVWIEALPLNERGKIDRALLPDFTMLEQISIITTSEPRTPLEETLVRIWQEVLQVEQVGIHDNFFELGGHSLLATQVVARLGEALGEQGGSISAELEGVLISALFEEPTIAALAASIEQNGQQDAEDQGPELQVVDHQGDLPLSFTQERMWFLDQLEPNSAFYNISAGVRLLGPLQVPALQQSLNALVARHESLRTIFVQREGQPWQQIMEHLPLTLSMLDVSQEEEGQREERARQRVLAEAMQPFDLARGPLMRAYLIRMKPQEHVLVLTMHHIVSDGWSMGVLVRELSTFYAGYAQGSRWSCRRCDPYADYAVCSRGAPALRCMPRLAARGGWCLSSRLSTGESGCAVLQHCWNCPRIGHDRRCKAIVGPKRQYDSPRSSARRSSG</sequence>
<dbReference type="InterPro" id="IPR023213">
    <property type="entry name" value="CAT-like_dom_sf"/>
</dbReference>
<accession>A0A402ASL6</accession>
<dbReference type="GO" id="GO:0031177">
    <property type="term" value="F:phosphopantetheine binding"/>
    <property type="evidence" value="ECO:0007669"/>
    <property type="project" value="InterPro"/>
</dbReference>
<dbReference type="SMART" id="SM00823">
    <property type="entry name" value="PKS_PP"/>
    <property type="match status" value="2"/>
</dbReference>
<dbReference type="SUPFAM" id="SSF56801">
    <property type="entry name" value="Acetyl-CoA synthetase-like"/>
    <property type="match status" value="2"/>
</dbReference>
<name>A0A402ASL6_9CHLR</name>
<comment type="caution">
    <text evidence="5">The sequence shown here is derived from an EMBL/GenBank/DDBJ whole genome shotgun (WGS) entry which is preliminary data.</text>
</comment>
<evidence type="ECO:0000313" key="6">
    <source>
        <dbReference type="Proteomes" id="UP000287188"/>
    </source>
</evidence>
<dbReference type="GO" id="GO:0008610">
    <property type="term" value="P:lipid biosynthetic process"/>
    <property type="evidence" value="ECO:0007669"/>
    <property type="project" value="UniProtKB-ARBA"/>
</dbReference>
<dbReference type="PROSITE" id="PS50075">
    <property type="entry name" value="CARRIER"/>
    <property type="match status" value="2"/>
</dbReference>
<dbReference type="InterPro" id="IPR006162">
    <property type="entry name" value="Ppantetheine_attach_site"/>
</dbReference>
<dbReference type="InterPro" id="IPR036736">
    <property type="entry name" value="ACP-like_sf"/>
</dbReference>
<dbReference type="SUPFAM" id="SSF52777">
    <property type="entry name" value="CoA-dependent acyltransferases"/>
    <property type="match status" value="5"/>
</dbReference>
<dbReference type="RefSeq" id="WP_126554608.1">
    <property type="nucleotide sequence ID" value="NZ_BIFS01000002.1"/>
</dbReference>
<dbReference type="Gene3D" id="3.30.559.30">
    <property type="entry name" value="Nonribosomal peptide synthetase, condensation domain"/>
    <property type="match status" value="2"/>
</dbReference>
<dbReference type="Gene3D" id="3.30.300.30">
    <property type="match status" value="2"/>
</dbReference>
<reference evidence="6" key="1">
    <citation type="submission" date="2018-12" db="EMBL/GenBank/DDBJ databases">
        <title>Tengunoibacter tsumagoiensis gen. nov., sp. nov., Dictyobacter kobayashii sp. nov., D. alpinus sp. nov., and D. joshuensis sp. nov. and description of Dictyobacteraceae fam. nov. within the order Ktedonobacterales isolated from Tengu-no-mugimeshi.</title>
        <authorList>
            <person name="Wang C.M."/>
            <person name="Zheng Y."/>
            <person name="Sakai Y."/>
            <person name="Toyoda A."/>
            <person name="Minakuchi Y."/>
            <person name="Abe K."/>
            <person name="Yokota A."/>
            <person name="Yabe S."/>
        </authorList>
    </citation>
    <scope>NUCLEOTIDE SEQUENCE [LARGE SCALE GENOMIC DNA]</scope>
    <source>
        <strain evidence="6">Uno11</strain>
    </source>
</reference>
<dbReference type="EMBL" id="BIFS01000002">
    <property type="protein sequence ID" value="GCE22081.1"/>
    <property type="molecule type" value="Genomic_DNA"/>
</dbReference>
<dbReference type="GO" id="GO:0072330">
    <property type="term" value="P:monocarboxylic acid biosynthetic process"/>
    <property type="evidence" value="ECO:0007669"/>
    <property type="project" value="UniProtKB-ARBA"/>
</dbReference>
<evidence type="ECO:0000256" key="3">
    <source>
        <dbReference type="ARBA" id="ARBA00022553"/>
    </source>
</evidence>
<dbReference type="FunFam" id="3.30.559.10:FF:000012">
    <property type="entry name" value="Non-ribosomal peptide synthetase"/>
    <property type="match status" value="3"/>
</dbReference>
<dbReference type="FunFam" id="1.10.1200.10:FF:000016">
    <property type="entry name" value="Non-ribosomal peptide synthase"/>
    <property type="match status" value="2"/>
</dbReference>
<proteinExistence type="predicted"/>
<dbReference type="GO" id="GO:0044550">
    <property type="term" value="P:secondary metabolite biosynthetic process"/>
    <property type="evidence" value="ECO:0007669"/>
    <property type="project" value="TreeGrafter"/>
</dbReference>
<keyword evidence="3" id="KW-0597">Phosphoprotein</keyword>
<dbReference type="InterPro" id="IPR025110">
    <property type="entry name" value="AMP-bd_C"/>
</dbReference>
<dbReference type="PANTHER" id="PTHR45527:SF1">
    <property type="entry name" value="FATTY ACID SYNTHASE"/>
    <property type="match status" value="1"/>
</dbReference>
<dbReference type="Pfam" id="PF00668">
    <property type="entry name" value="Condensation"/>
    <property type="match status" value="3"/>
</dbReference>
<feature type="domain" description="Carrier" evidence="4">
    <location>
        <begin position="1429"/>
        <end position="1514"/>
    </location>
</feature>
<dbReference type="CDD" id="cd19531">
    <property type="entry name" value="LCL_NRPS-like"/>
    <property type="match status" value="2"/>
</dbReference>